<dbReference type="SUPFAM" id="SSF52540">
    <property type="entry name" value="P-loop containing nucleoside triphosphate hydrolases"/>
    <property type="match status" value="1"/>
</dbReference>
<dbReference type="OrthoDB" id="221882at2"/>
<keyword evidence="1" id="KW-0547">Nucleotide-binding</keyword>
<protein>
    <recommendedName>
        <fullName evidence="5">DNA2/NAM7 helicase-like C-terminal domain-containing protein</fullName>
    </recommendedName>
</protein>
<evidence type="ECO:0000256" key="1">
    <source>
        <dbReference type="ARBA" id="ARBA00022741"/>
    </source>
</evidence>
<keyword evidence="4" id="KW-0067">ATP-binding</keyword>
<dbReference type="KEGG" id="gog:C1280_04550"/>
<name>A0A2Z3GPZ3_9BACT</name>
<dbReference type="GO" id="GO:0016787">
    <property type="term" value="F:hydrolase activity"/>
    <property type="evidence" value="ECO:0007669"/>
    <property type="project" value="UniProtKB-KW"/>
</dbReference>
<dbReference type="GO" id="GO:0005524">
    <property type="term" value="F:ATP binding"/>
    <property type="evidence" value="ECO:0007669"/>
    <property type="project" value="UniProtKB-KW"/>
</dbReference>
<dbReference type="PANTHER" id="PTHR43788:SF8">
    <property type="entry name" value="DNA-BINDING PROTEIN SMUBP-2"/>
    <property type="match status" value="1"/>
</dbReference>
<dbReference type="GO" id="GO:0043139">
    <property type="term" value="F:5'-3' DNA helicase activity"/>
    <property type="evidence" value="ECO:0007669"/>
    <property type="project" value="TreeGrafter"/>
</dbReference>
<evidence type="ECO:0000313" key="7">
    <source>
        <dbReference type="Proteomes" id="UP000245802"/>
    </source>
</evidence>
<dbReference type="Proteomes" id="UP000245802">
    <property type="component" value="Chromosome"/>
</dbReference>
<evidence type="ECO:0000256" key="2">
    <source>
        <dbReference type="ARBA" id="ARBA00022801"/>
    </source>
</evidence>
<dbReference type="Gene3D" id="3.40.50.300">
    <property type="entry name" value="P-loop containing nucleotide triphosphate hydrolases"/>
    <property type="match status" value="2"/>
</dbReference>
<evidence type="ECO:0000259" key="5">
    <source>
        <dbReference type="Pfam" id="PF13087"/>
    </source>
</evidence>
<accession>A0A2Z3GPZ3</accession>
<sequence>MNAPSGLTITATDLGEYVRHHSCDRRFHLAVHAARETEPLPFFDRLRTDLDPVLAELGRRRENQWEAELKAAGFRDLAAPLPKGKRDEVTWSAIAAVLEALPPGASGYARQVAVGGTVGAFRVYGLIDFMLVKWTGAGPVLVLVECKASRRDRTYHRVQVTAYRVLLRGLLGGRPVVIGGAAVAPEAIECVVARLDPERNTTQSILALPALDLAHEEADLVRLLAPGGRLDAAASRPLAELGFQIDTKCDGCTFAPHCMAESARLRQVELLGIDPVTTRLLRGAGLGTLDQLANPPMFEPKIEALARDPGFTESLDVLRLRARTRLHTLPVLPGSRPVPSSGVEPVPNTGVGHLPPHEANGTRLLRVYLAVDYDYTENRVGALAAHVTRGPQRIDTPFADGAPVPGVQELTESGKDRFGKPVHECRPLHGEGEVVEFQPVPWSGTDYAADTAAEGELIRRFFDRLAGVIARAAGGEPAPVHFYVWSRSDVRYLIEGCCRAGPELLGPVRQLFGCREGLEQQMYSAVREEVNRRYALGWTGRGLGVVASLEWAGRRFHWTRAVNGAACDLSRVFAQGVFDFVADLDIAPNGDWTTEGAGAKHTFEVRARFGDGLPAPYWHAVWGTLPDSDPRAQEAVQRYRVAGAPGLLEAYLLARVQALRWLEECIGPKNPGIEKAPLDPKALPAFKLGRDGVARAATDFLRLDQHVRRSDWVAMHLVPPIGRVPAGRTLPLKQVKVGADKSTITGVIELFAFGGLKLADLEARCQFGPGAFARLSPWNGDPKQGQAVAQLTSAVGRTCVVRDVNWKTGQVTLDAMYAEEDRYLLSSGASKKAEVLFDRGYATLDENVSDYVAGRVDERLQRPSHVYAWFDPVDPRPPIVPPLPDAESTVLQKLLDTFLLPPGGMYPASPDQARAAVDGLSTRVQLIQGPPGTGKTTTTALAVLLRVLVAGRPGDVVLLSAHTHTALDNLLERIDRYLEPFRTHAAGAGRRLLPIRLVKVHTNDPSQHIAGGAVENIPAALLGTKKKLTELSAGGVAVIGGTTAGLLKLAPLVEKLKTYNGGEGLQTSLLVVDEASMMVFPHFLALATLVAPKGQILLAGDHRQLAPITAHDWEAEDRPPAVLYQPFASAYDAVRRIIDAHVPAGGAMWSGLRLTFRLPPVVRELIGRIYRKDRIELAGLPRAPVAGAEGGGGVWSEVWRWNVGLFLAIHDEAGSRRSNQVEVSAIEALLAAAPALTAGSVAVITPHRAQRSLLATRLAAHTAPGGAVGVIDTVERLQGGERPTVIVSGTVSDPTAVAANAGFVLNLNRANVAFSRVQDRLVVVCSRALLDHIPAEVEHYESAALWKALRDLCSELVGAVEVCGHALKLYRPPAGATPV</sequence>
<reference evidence="6 7" key="1">
    <citation type="submission" date="2018-01" db="EMBL/GenBank/DDBJ databases">
        <title>G. obscuriglobus.</title>
        <authorList>
            <person name="Franke J."/>
            <person name="Blomberg W."/>
            <person name="Selmecki A."/>
        </authorList>
    </citation>
    <scope>NUCLEOTIDE SEQUENCE [LARGE SCALE GENOMIC DNA]</scope>
    <source>
        <strain evidence="6 7">DSM 5831</strain>
    </source>
</reference>
<gene>
    <name evidence="6" type="ORF">C1280_04550</name>
</gene>
<dbReference type="InterPro" id="IPR050534">
    <property type="entry name" value="Coronavir_polyprotein_1ab"/>
</dbReference>
<dbReference type="Pfam" id="PF13245">
    <property type="entry name" value="AAA_19"/>
    <property type="match status" value="1"/>
</dbReference>
<dbReference type="InterPro" id="IPR027417">
    <property type="entry name" value="P-loop_NTPase"/>
</dbReference>
<feature type="domain" description="DNA2/NAM7 helicase-like C-terminal" evidence="5">
    <location>
        <begin position="1217"/>
        <end position="1327"/>
    </location>
</feature>
<dbReference type="PANTHER" id="PTHR43788">
    <property type="entry name" value="DNA2/NAM7 HELICASE FAMILY MEMBER"/>
    <property type="match status" value="1"/>
</dbReference>
<keyword evidence="7" id="KW-1185">Reference proteome</keyword>
<keyword evidence="2" id="KW-0378">Hydrolase</keyword>
<dbReference type="RefSeq" id="WP_010046803.1">
    <property type="nucleotide sequence ID" value="NZ_CP025958.1"/>
</dbReference>
<dbReference type="EMBL" id="CP025958">
    <property type="protein sequence ID" value="AWM36359.1"/>
    <property type="molecule type" value="Genomic_DNA"/>
</dbReference>
<dbReference type="Pfam" id="PF13087">
    <property type="entry name" value="AAA_12"/>
    <property type="match status" value="1"/>
</dbReference>
<dbReference type="InterPro" id="IPR041679">
    <property type="entry name" value="DNA2/NAM7-like_C"/>
</dbReference>
<keyword evidence="3" id="KW-0347">Helicase</keyword>
<proteinExistence type="predicted"/>
<evidence type="ECO:0000313" key="6">
    <source>
        <dbReference type="EMBL" id="AWM36359.1"/>
    </source>
</evidence>
<evidence type="ECO:0000256" key="3">
    <source>
        <dbReference type="ARBA" id="ARBA00022806"/>
    </source>
</evidence>
<organism evidence="6 7">
    <name type="scientific">Gemmata obscuriglobus</name>
    <dbReference type="NCBI Taxonomy" id="114"/>
    <lineage>
        <taxon>Bacteria</taxon>
        <taxon>Pseudomonadati</taxon>
        <taxon>Planctomycetota</taxon>
        <taxon>Planctomycetia</taxon>
        <taxon>Gemmatales</taxon>
        <taxon>Gemmataceae</taxon>
        <taxon>Gemmata</taxon>
    </lineage>
</organism>
<evidence type="ECO:0000256" key="4">
    <source>
        <dbReference type="ARBA" id="ARBA00022840"/>
    </source>
</evidence>